<accession>A0AAD6ZEI5</accession>
<gene>
    <name evidence="1" type="ORF">DFH08DRAFT_892204</name>
</gene>
<reference evidence="1" key="1">
    <citation type="submission" date="2023-03" db="EMBL/GenBank/DDBJ databases">
        <title>Massive genome expansion in bonnet fungi (Mycena s.s.) driven by repeated elements and novel gene families across ecological guilds.</title>
        <authorList>
            <consortium name="Lawrence Berkeley National Laboratory"/>
            <person name="Harder C.B."/>
            <person name="Miyauchi S."/>
            <person name="Viragh M."/>
            <person name="Kuo A."/>
            <person name="Thoen E."/>
            <person name="Andreopoulos B."/>
            <person name="Lu D."/>
            <person name="Skrede I."/>
            <person name="Drula E."/>
            <person name="Henrissat B."/>
            <person name="Morin E."/>
            <person name="Kohler A."/>
            <person name="Barry K."/>
            <person name="LaButti K."/>
            <person name="Morin E."/>
            <person name="Salamov A."/>
            <person name="Lipzen A."/>
            <person name="Mereny Z."/>
            <person name="Hegedus B."/>
            <person name="Baldrian P."/>
            <person name="Stursova M."/>
            <person name="Weitz H."/>
            <person name="Taylor A."/>
            <person name="Grigoriev I.V."/>
            <person name="Nagy L.G."/>
            <person name="Martin F."/>
            <person name="Kauserud H."/>
        </authorList>
    </citation>
    <scope>NUCLEOTIDE SEQUENCE</scope>
    <source>
        <strain evidence="1">CBHHK002</strain>
    </source>
</reference>
<protein>
    <submittedName>
        <fullName evidence="1">Uncharacterized protein</fullName>
    </submittedName>
</protein>
<keyword evidence="2" id="KW-1185">Reference proteome</keyword>
<evidence type="ECO:0000313" key="2">
    <source>
        <dbReference type="Proteomes" id="UP001218218"/>
    </source>
</evidence>
<dbReference type="Proteomes" id="UP001218218">
    <property type="component" value="Unassembled WGS sequence"/>
</dbReference>
<comment type="caution">
    <text evidence="1">The sequence shown here is derived from an EMBL/GenBank/DDBJ whole genome shotgun (WGS) entry which is preliminary data.</text>
</comment>
<dbReference type="EMBL" id="JARIHO010000057">
    <property type="protein sequence ID" value="KAJ7318531.1"/>
    <property type="molecule type" value="Genomic_DNA"/>
</dbReference>
<name>A0AAD6ZEI5_9AGAR</name>
<organism evidence="1 2">
    <name type="scientific">Mycena albidolilacea</name>
    <dbReference type="NCBI Taxonomy" id="1033008"/>
    <lineage>
        <taxon>Eukaryota</taxon>
        <taxon>Fungi</taxon>
        <taxon>Dikarya</taxon>
        <taxon>Basidiomycota</taxon>
        <taxon>Agaricomycotina</taxon>
        <taxon>Agaricomycetes</taxon>
        <taxon>Agaricomycetidae</taxon>
        <taxon>Agaricales</taxon>
        <taxon>Marasmiineae</taxon>
        <taxon>Mycenaceae</taxon>
        <taxon>Mycena</taxon>
    </lineage>
</organism>
<proteinExistence type="predicted"/>
<sequence>MPLLTFSPYRRSYRRNAASRRHRKPPSIFPIFSAAAPNNGLSVSQYSRVAPGLPPATLRHRQCPISLATAALRLLGTIHDVSPAPAQHGSRHPADCFPVFPPRIPCPRAAPIHTHGLPLPPVPSRHALVFLPTVRSRATSPAIVPRHPPDLPLPVPHVPELPTPCAAVHLFLPPAASHVSAPAARLPRCRPVPAVSAPTPFATRAGGRVGRHVVVRPLGA</sequence>
<dbReference type="AlphaFoldDB" id="A0AAD6ZEI5"/>
<evidence type="ECO:0000313" key="1">
    <source>
        <dbReference type="EMBL" id="KAJ7318531.1"/>
    </source>
</evidence>